<comment type="caution">
    <text evidence="2">The sequence shown here is derived from an EMBL/GenBank/DDBJ whole genome shotgun (WGS) entry which is preliminary data.</text>
</comment>
<dbReference type="NCBIfam" id="NF005559">
    <property type="entry name" value="PRK07231.1"/>
    <property type="match status" value="1"/>
</dbReference>
<sequence>MSFKDKVVVITGAGNGIGKLAAQKFAENGAIVVLSDINGDNAEQSATEINENGGQAMAIKADVSNENDIDNMVSKVIDKYKTIDILINNAGFTRDFLIGKMTIDDWDAVINTSLKGCFLTTKYASPYMIENKAGKIINISSRAYLGNPGQANYSSAKAGIIGFTKAMAKELGRYSINVNCIAPGLTETAALKEHEKYEMIKERALKETPLRRLGQAEDVVNVMMFLASDQSSYITGDVLHVTGGRFG</sequence>
<evidence type="ECO:0000313" key="2">
    <source>
        <dbReference type="EMBL" id="MFC4025207.1"/>
    </source>
</evidence>
<dbReference type="EC" id="1.1.1.100" evidence="2"/>
<dbReference type="Gene3D" id="3.40.50.720">
    <property type="entry name" value="NAD(P)-binding Rossmann-like Domain"/>
    <property type="match status" value="1"/>
</dbReference>
<name>A0ABV8GZ99_9BACI</name>
<comment type="similarity">
    <text evidence="1">Belongs to the short-chain dehydrogenases/reductases (SDR) family.</text>
</comment>
<evidence type="ECO:0000313" key="3">
    <source>
        <dbReference type="Proteomes" id="UP001595772"/>
    </source>
</evidence>
<protein>
    <submittedName>
        <fullName evidence="2">3-oxoacyl-ACP reductase FabG</fullName>
        <ecNumber evidence="2">1.1.1.100</ecNumber>
    </submittedName>
</protein>
<dbReference type="InterPro" id="IPR036291">
    <property type="entry name" value="NAD(P)-bd_dom_sf"/>
</dbReference>
<keyword evidence="2" id="KW-0560">Oxidoreductase</keyword>
<organism evidence="2 3">
    <name type="scientific">Oceanobacillus longus</name>
    <dbReference type="NCBI Taxonomy" id="930120"/>
    <lineage>
        <taxon>Bacteria</taxon>
        <taxon>Bacillati</taxon>
        <taxon>Bacillota</taxon>
        <taxon>Bacilli</taxon>
        <taxon>Bacillales</taxon>
        <taxon>Bacillaceae</taxon>
        <taxon>Oceanobacillus</taxon>
    </lineage>
</organism>
<proteinExistence type="inferred from homology"/>
<reference evidence="3" key="1">
    <citation type="journal article" date="2019" name="Int. J. Syst. Evol. Microbiol.">
        <title>The Global Catalogue of Microorganisms (GCM) 10K type strain sequencing project: providing services to taxonomists for standard genome sequencing and annotation.</title>
        <authorList>
            <consortium name="The Broad Institute Genomics Platform"/>
            <consortium name="The Broad Institute Genome Sequencing Center for Infectious Disease"/>
            <person name="Wu L."/>
            <person name="Ma J."/>
        </authorList>
    </citation>
    <scope>NUCLEOTIDE SEQUENCE [LARGE SCALE GENOMIC DNA]</scope>
    <source>
        <strain evidence="3">IBRC-M 10703</strain>
    </source>
</reference>
<dbReference type="NCBIfam" id="NF009466">
    <property type="entry name" value="PRK12826.1-2"/>
    <property type="match status" value="1"/>
</dbReference>
<dbReference type="RefSeq" id="WP_379497697.1">
    <property type="nucleotide sequence ID" value="NZ_JBHSAO010000011.1"/>
</dbReference>
<dbReference type="PANTHER" id="PTHR42760">
    <property type="entry name" value="SHORT-CHAIN DEHYDROGENASES/REDUCTASES FAMILY MEMBER"/>
    <property type="match status" value="1"/>
</dbReference>
<evidence type="ECO:0000256" key="1">
    <source>
        <dbReference type="ARBA" id="ARBA00006484"/>
    </source>
</evidence>
<dbReference type="SUPFAM" id="SSF51735">
    <property type="entry name" value="NAD(P)-binding Rossmann-fold domains"/>
    <property type="match status" value="1"/>
</dbReference>
<accession>A0ABV8GZ99</accession>
<dbReference type="EMBL" id="JBHSAO010000011">
    <property type="protein sequence ID" value="MFC4025207.1"/>
    <property type="molecule type" value="Genomic_DNA"/>
</dbReference>
<dbReference type="PANTHER" id="PTHR42760:SF40">
    <property type="entry name" value="3-OXOACYL-[ACYL-CARRIER-PROTEIN] REDUCTASE, CHLOROPLASTIC"/>
    <property type="match status" value="1"/>
</dbReference>
<dbReference type="Proteomes" id="UP001595772">
    <property type="component" value="Unassembled WGS sequence"/>
</dbReference>
<dbReference type="PRINTS" id="PR00080">
    <property type="entry name" value="SDRFAMILY"/>
</dbReference>
<dbReference type="PROSITE" id="PS00061">
    <property type="entry name" value="ADH_SHORT"/>
    <property type="match status" value="1"/>
</dbReference>
<dbReference type="InterPro" id="IPR002347">
    <property type="entry name" value="SDR_fam"/>
</dbReference>
<keyword evidence="3" id="KW-1185">Reference proteome</keyword>
<dbReference type="PRINTS" id="PR00081">
    <property type="entry name" value="GDHRDH"/>
</dbReference>
<gene>
    <name evidence="2" type="primary">fabG</name>
    <name evidence="2" type="ORF">ACFOUV_15535</name>
</gene>
<dbReference type="InterPro" id="IPR020904">
    <property type="entry name" value="Sc_DH/Rdtase_CS"/>
</dbReference>
<dbReference type="GO" id="GO:0004316">
    <property type="term" value="F:3-oxoacyl-[acyl-carrier-protein] reductase (NADPH) activity"/>
    <property type="evidence" value="ECO:0007669"/>
    <property type="project" value="UniProtKB-EC"/>
</dbReference>
<dbReference type="Pfam" id="PF13561">
    <property type="entry name" value="adh_short_C2"/>
    <property type="match status" value="1"/>
</dbReference>